<dbReference type="Pfam" id="PF00069">
    <property type="entry name" value="Pkinase"/>
    <property type="match status" value="2"/>
</dbReference>
<keyword evidence="6" id="KW-0723">Serine/threonine-protein kinase</keyword>
<dbReference type="Gene3D" id="1.10.510.10">
    <property type="entry name" value="Transferase(Phosphotransferase) domain 1"/>
    <property type="match status" value="2"/>
</dbReference>
<feature type="region of interest" description="Disordered" evidence="18">
    <location>
        <begin position="103"/>
        <end position="130"/>
    </location>
</feature>
<evidence type="ECO:0000256" key="15">
    <source>
        <dbReference type="ARBA" id="ARBA00047899"/>
    </source>
</evidence>
<evidence type="ECO:0000256" key="17">
    <source>
        <dbReference type="PROSITE-ProRule" id="PRU10141"/>
    </source>
</evidence>
<evidence type="ECO:0000259" key="19">
    <source>
        <dbReference type="PROSITE" id="PS50011"/>
    </source>
</evidence>
<dbReference type="PANTHER" id="PTHR22988:SF76">
    <property type="entry name" value="CHROMOSOME UNDETERMINED SCAFFOLD_135, WHOLE GENOME SHOTGUN SEQUENCE"/>
    <property type="match status" value="1"/>
</dbReference>
<comment type="cofactor">
    <cofactor evidence="1">
        <name>Mg(2+)</name>
        <dbReference type="ChEBI" id="CHEBI:18420"/>
    </cofactor>
</comment>
<keyword evidence="14" id="KW-0206">Cytoskeleton</keyword>
<evidence type="ECO:0000256" key="2">
    <source>
        <dbReference type="ARBA" id="ARBA00004300"/>
    </source>
</evidence>
<evidence type="ECO:0000313" key="21">
    <source>
        <dbReference type="EMBL" id="KAG8430082.1"/>
    </source>
</evidence>
<keyword evidence="5" id="KW-0963">Cytoplasm</keyword>
<evidence type="ECO:0000256" key="16">
    <source>
        <dbReference type="ARBA" id="ARBA00048679"/>
    </source>
</evidence>
<dbReference type="PANTHER" id="PTHR22988">
    <property type="entry name" value="MYOTONIC DYSTROPHY S/T KINASE-RELATED"/>
    <property type="match status" value="1"/>
</dbReference>
<evidence type="ECO:0000256" key="9">
    <source>
        <dbReference type="ARBA" id="ARBA00022723"/>
    </source>
</evidence>
<dbReference type="GO" id="GO:0005524">
    <property type="term" value="F:ATP binding"/>
    <property type="evidence" value="ECO:0007669"/>
    <property type="project" value="UniProtKB-UniRule"/>
</dbReference>
<dbReference type="GO" id="GO:0009966">
    <property type="term" value="P:regulation of signal transduction"/>
    <property type="evidence" value="ECO:0007669"/>
    <property type="project" value="UniProtKB-ARBA"/>
</dbReference>
<dbReference type="InterPro" id="IPR017441">
    <property type="entry name" value="Protein_kinase_ATP_BS"/>
</dbReference>
<dbReference type="InterPro" id="IPR050839">
    <property type="entry name" value="Rho-assoc_Ser/Thr_Kinase"/>
</dbReference>
<dbReference type="OrthoDB" id="3638488at2759"/>
<feature type="region of interest" description="Disordered" evidence="18">
    <location>
        <begin position="204"/>
        <end position="330"/>
    </location>
</feature>
<comment type="subcellular location">
    <subcellularLocation>
        <location evidence="2">Cytoplasm</location>
        <location evidence="2">Cytoskeleton</location>
        <location evidence="2">Microtubule organizing center</location>
        <location evidence="2">Centrosome</location>
    </subcellularLocation>
</comment>
<dbReference type="AlphaFoldDB" id="A0A8T2IDK7"/>
<dbReference type="Proteomes" id="UP000812440">
    <property type="component" value="Unassembled WGS sequence"/>
</dbReference>
<dbReference type="InterPro" id="IPR017892">
    <property type="entry name" value="Pkinase_C"/>
</dbReference>
<feature type="domain" description="Protein kinase" evidence="19">
    <location>
        <begin position="579"/>
        <end position="884"/>
    </location>
</feature>
<keyword evidence="10 17" id="KW-0547">Nucleotide-binding</keyword>
<dbReference type="EMBL" id="JAACNH010001599">
    <property type="protein sequence ID" value="KAG8430082.1"/>
    <property type="molecule type" value="Genomic_DNA"/>
</dbReference>
<dbReference type="FunFam" id="3.30.200.20:FF:000170">
    <property type="entry name" value="Non-specific serine/threonine protein kinase"/>
    <property type="match status" value="1"/>
</dbReference>
<dbReference type="InterPro" id="IPR009060">
    <property type="entry name" value="UBA-like_sf"/>
</dbReference>
<feature type="compositionally biased region" description="Polar residues" evidence="18">
    <location>
        <begin position="240"/>
        <end position="262"/>
    </location>
</feature>
<dbReference type="InterPro" id="IPR000719">
    <property type="entry name" value="Prot_kinase_dom"/>
</dbReference>
<protein>
    <recommendedName>
        <fullName evidence="4">non-specific serine/threonine protein kinase</fullName>
        <ecNumber evidence="4">2.7.11.1</ecNumber>
    </recommendedName>
</protein>
<organism evidence="21 22">
    <name type="scientific">Hymenochirus boettgeri</name>
    <name type="common">Congo dwarf clawed frog</name>
    <dbReference type="NCBI Taxonomy" id="247094"/>
    <lineage>
        <taxon>Eukaryota</taxon>
        <taxon>Metazoa</taxon>
        <taxon>Chordata</taxon>
        <taxon>Craniata</taxon>
        <taxon>Vertebrata</taxon>
        <taxon>Euteleostomi</taxon>
        <taxon>Amphibia</taxon>
        <taxon>Batrachia</taxon>
        <taxon>Anura</taxon>
        <taxon>Pipoidea</taxon>
        <taxon>Pipidae</taxon>
        <taxon>Pipinae</taxon>
        <taxon>Hymenochirus</taxon>
    </lineage>
</organism>
<gene>
    <name evidence="21" type="ORF">GDO86_018511</name>
</gene>
<keyword evidence="9" id="KW-0479">Metal-binding</keyword>
<keyword evidence="11" id="KW-0418">Kinase</keyword>
<dbReference type="GO" id="GO:0035329">
    <property type="term" value="P:hippo signaling"/>
    <property type="evidence" value="ECO:0007669"/>
    <property type="project" value="UniProtKB-ARBA"/>
</dbReference>
<name>A0A8T2IDK7_9PIPI</name>
<feature type="region of interest" description="Disordered" evidence="18">
    <location>
        <begin position="479"/>
        <end position="503"/>
    </location>
</feature>
<feature type="compositionally biased region" description="Polar residues" evidence="18">
    <location>
        <begin position="304"/>
        <end position="330"/>
    </location>
</feature>
<dbReference type="EC" id="2.7.11.1" evidence="4"/>
<dbReference type="SMART" id="SM00133">
    <property type="entry name" value="S_TK_X"/>
    <property type="match status" value="1"/>
</dbReference>
<dbReference type="SUPFAM" id="SSF46934">
    <property type="entry name" value="UBA-like"/>
    <property type="match status" value="1"/>
</dbReference>
<accession>A0A8T2IDK7</accession>
<dbReference type="FunFam" id="1.10.510.10:FF:000199">
    <property type="entry name" value="Non-specific serine/threonine protein kinase"/>
    <property type="match status" value="1"/>
</dbReference>
<evidence type="ECO:0000256" key="1">
    <source>
        <dbReference type="ARBA" id="ARBA00001946"/>
    </source>
</evidence>
<keyword evidence="8" id="KW-0808">Transferase</keyword>
<feature type="region of interest" description="Disordered" evidence="18">
    <location>
        <begin position="966"/>
        <end position="997"/>
    </location>
</feature>
<comment type="similarity">
    <text evidence="3">Belongs to the protein kinase superfamily. AGC Ser/Thr protein kinase family.</text>
</comment>
<keyword evidence="22" id="KW-1185">Reference proteome</keyword>
<dbReference type="CDD" id="cd21777">
    <property type="entry name" value="MobB_LATS2"/>
    <property type="match status" value="1"/>
</dbReference>
<evidence type="ECO:0000256" key="13">
    <source>
        <dbReference type="ARBA" id="ARBA00022842"/>
    </source>
</evidence>
<dbReference type="InterPro" id="IPR011009">
    <property type="entry name" value="Kinase-like_dom_sf"/>
</dbReference>
<feature type="domain" description="AGC-kinase C-terminal" evidence="20">
    <location>
        <begin position="885"/>
        <end position="962"/>
    </location>
</feature>
<feature type="compositionally biased region" description="Basic and acidic residues" evidence="18">
    <location>
        <begin position="494"/>
        <end position="503"/>
    </location>
</feature>
<dbReference type="Pfam" id="PF00433">
    <property type="entry name" value="Pkinase_C"/>
    <property type="match status" value="1"/>
</dbReference>
<dbReference type="FunFam" id="1.10.510.10:FF:000086">
    <property type="entry name" value="Non-specific serine/threonine protein kinase"/>
    <property type="match status" value="1"/>
</dbReference>
<evidence type="ECO:0000256" key="8">
    <source>
        <dbReference type="ARBA" id="ARBA00022679"/>
    </source>
</evidence>
<evidence type="ECO:0000256" key="3">
    <source>
        <dbReference type="ARBA" id="ARBA00009903"/>
    </source>
</evidence>
<dbReference type="PROSITE" id="PS50011">
    <property type="entry name" value="PROTEIN_KINASE_DOM"/>
    <property type="match status" value="1"/>
</dbReference>
<feature type="region of interest" description="Disordered" evidence="18">
    <location>
        <begin position="901"/>
        <end position="938"/>
    </location>
</feature>
<dbReference type="PROSITE" id="PS51285">
    <property type="entry name" value="AGC_KINASE_CTER"/>
    <property type="match status" value="1"/>
</dbReference>
<comment type="caution">
    <text evidence="21">The sequence shown here is derived from an EMBL/GenBank/DDBJ whole genome shotgun (WGS) entry which is preliminary data.</text>
</comment>
<dbReference type="GO" id="GO:0005737">
    <property type="term" value="C:cytoplasm"/>
    <property type="evidence" value="ECO:0007669"/>
    <property type="project" value="UniProtKB-ARBA"/>
</dbReference>
<feature type="compositionally biased region" description="Low complexity" evidence="18">
    <location>
        <begin position="924"/>
        <end position="936"/>
    </location>
</feature>
<evidence type="ECO:0000256" key="7">
    <source>
        <dbReference type="ARBA" id="ARBA00022553"/>
    </source>
</evidence>
<evidence type="ECO:0000256" key="14">
    <source>
        <dbReference type="ARBA" id="ARBA00023212"/>
    </source>
</evidence>
<evidence type="ECO:0000259" key="20">
    <source>
        <dbReference type="PROSITE" id="PS51285"/>
    </source>
</evidence>
<dbReference type="Gene3D" id="3.30.200.20">
    <property type="entry name" value="Phosphorylase Kinase, domain 1"/>
    <property type="match status" value="2"/>
</dbReference>
<dbReference type="InterPro" id="IPR000961">
    <property type="entry name" value="AGC-kinase_C"/>
</dbReference>
<dbReference type="SUPFAM" id="SSF56112">
    <property type="entry name" value="Protein kinase-like (PK-like)"/>
    <property type="match status" value="1"/>
</dbReference>
<dbReference type="GO" id="GO:0005813">
    <property type="term" value="C:centrosome"/>
    <property type="evidence" value="ECO:0007669"/>
    <property type="project" value="UniProtKB-SubCell"/>
</dbReference>
<sequence>MAVRALKQTGSRSIEAALEYISKMGYLDPRNEQIVRVIKQTSPGKGTIPNNVTHRSSFEGSNETFPPYHPINNGPFEGCGFSTEGNSVLNEVPRQYMDYLLSSPQPGTLNGPIQRPPTAGAHSSPGSHQQKAYVTNLESAPINYVIGNHGSPGLPVQSPHVSSPHYSRQHIREIGDPMGYTVQRTPSFQNKIQQDGGYVNLPQSSPGHGYTQAPSGLYMPQPHHKQSPPAHQMHMISRGSPFTNDFTDTTQNMVTPSRNSLNLDLYDPGSAYQWQNSQPCRDPLQGPGLDSSPRQHMSFRPDSQVPSRTNSFNNHQQQKQVPMRQTTPTKTDASMASLNTITTVTSAHILQPVKSMRVMRPEPQTAVGPSHPGWLAGQPQKVENLEKMDSLPLSVGGASNYGIDVDYTKQELKFPPPPYPKHLFIQNNSDQLEINAICKGVDHNLRVTETPTCGQLNEPIEEIKPNKVCKNAKVVKSGKDKKQIQTSPVPVRKNSRDEEKRESRIKSYSPFAFKFYMEQHVENVLKTYQQKVNRRLQLEQEMAEAGLCEVVQEQMRKILYQKESNYNRLKRAKMDKSLFVKIKTLGIGAFGEVCLASKVDTKALYAMKTLRKKDVLNRNQVAHVKAERDILAEADNEWVVKLYYSFQDKDYLYFVMDYIPGGDMMSLLIRMEVFPEHLARFYIAELTLAIESVHKMGFIHRDIKPDNILIDLDGHIKLTDFGLCTGFRWTHNSKYYQKGNHVRQDSMEPSELWDDVSNCRCGDRLKTLEQRAKRQHQRCLAHSLVGTPNYIAPEVLLRKGYTQLCDWWSVGVILFEMLVGQPPFLASNPTETQLKVINWENTLHIPSQIKLSSEATDLITKLCCGAENRLGRNGADEIKEHPFFSLIDFSSDIRRQPAPYVPKISHPMDTSNFDPVEEESPWNDSGDSTLTSDTLSHPGNKHTEHAFYEFTFRRFFDDNGHPFRCPKPSKLETSPSKDPQESKNEAIEAEICQPVYV</sequence>
<comment type="catalytic activity">
    <reaction evidence="16">
        <text>L-seryl-[protein] + ATP = O-phospho-L-seryl-[protein] + ADP + H(+)</text>
        <dbReference type="Rhea" id="RHEA:17989"/>
        <dbReference type="Rhea" id="RHEA-COMP:9863"/>
        <dbReference type="Rhea" id="RHEA-COMP:11604"/>
        <dbReference type="ChEBI" id="CHEBI:15378"/>
        <dbReference type="ChEBI" id="CHEBI:29999"/>
        <dbReference type="ChEBI" id="CHEBI:30616"/>
        <dbReference type="ChEBI" id="CHEBI:83421"/>
        <dbReference type="ChEBI" id="CHEBI:456216"/>
        <dbReference type="EC" id="2.7.11.1"/>
    </reaction>
</comment>
<dbReference type="PROSITE" id="PS00107">
    <property type="entry name" value="PROTEIN_KINASE_ATP"/>
    <property type="match status" value="1"/>
</dbReference>
<evidence type="ECO:0000256" key="4">
    <source>
        <dbReference type="ARBA" id="ARBA00012513"/>
    </source>
</evidence>
<evidence type="ECO:0000256" key="5">
    <source>
        <dbReference type="ARBA" id="ARBA00022490"/>
    </source>
</evidence>
<evidence type="ECO:0000256" key="12">
    <source>
        <dbReference type="ARBA" id="ARBA00022840"/>
    </source>
</evidence>
<keyword evidence="7" id="KW-0597">Phosphoprotein</keyword>
<dbReference type="PROSITE" id="PS00108">
    <property type="entry name" value="PROTEIN_KINASE_ST"/>
    <property type="match status" value="1"/>
</dbReference>
<dbReference type="InterPro" id="IPR008271">
    <property type="entry name" value="Ser/Thr_kinase_AS"/>
</dbReference>
<dbReference type="GO" id="GO:0046872">
    <property type="term" value="F:metal ion binding"/>
    <property type="evidence" value="ECO:0007669"/>
    <property type="project" value="UniProtKB-KW"/>
</dbReference>
<evidence type="ECO:0000256" key="18">
    <source>
        <dbReference type="SAM" id="MobiDB-lite"/>
    </source>
</evidence>
<reference evidence="21" key="1">
    <citation type="thesis" date="2020" institute="ProQuest LLC" country="789 East Eisenhower Parkway, Ann Arbor, MI, USA">
        <title>Comparative Genomics and Chromosome Evolution.</title>
        <authorList>
            <person name="Mudd A.B."/>
        </authorList>
    </citation>
    <scope>NUCLEOTIDE SEQUENCE</scope>
    <source>
        <strain evidence="21">Female2</strain>
        <tissue evidence="21">Blood</tissue>
    </source>
</reference>
<proteinExistence type="inferred from homology"/>
<evidence type="ECO:0000313" key="22">
    <source>
        <dbReference type="Proteomes" id="UP000812440"/>
    </source>
</evidence>
<keyword evidence="12 17" id="KW-0067">ATP-binding</keyword>
<evidence type="ECO:0000256" key="11">
    <source>
        <dbReference type="ARBA" id="ARBA00022777"/>
    </source>
</evidence>
<comment type="catalytic activity">
    <reaction evidence="15">
        <text>L-threonyl-[protein] + ATP = O-phospho-L-threonyl-[protein] + ADP + H(+)</text>
        <dbReference type="Rhea" id="RHEA:46608"/>
        <dbReference type="Rhea" id="RHEA-COMP:11060"/>
        <dbReference type="Rhea" id="RHEA-COMP:11605"/>
        <dbReference type="ChEBI" id="CHEBI:15378"/>
        <dbReference type="ChEBI" id="CHEBI:30013"/>
        <dbReference type="ChEBI" id="CHEBI:30616"/>
        <dbReference type="ChEBI" id="CHEBI:61977"/>
        <dbReference type="ChEBI" id="CHEBI:456216"/>
        <dbReference type="EC" id="2.7.11.1"/>
    </reaction>
</comment>
<keyword evidence="13" id="KW-0460">Magnesium</keyword>
<dbReference type="GO" id="GO:0004674">
    <property type="term" value="F:protein serine/threonine kinase activity"/>
    <property type="evidence" value="ECO:0007669"/>
    <property type="project" value="UniProtKB-KW"/>
</dbReference>
<dbReference type="SMART" id="SM00220">
    <property type="entry name" value="S_TKc"/>
    <property type="match status" value="1"/>
</dbReference>
<evidence type="ECO:0000256" key="6">
    <source>
        <dbReference type="ARBA" id="ARBA00022527"/>
    </source>
</evidence>
<evidence type="ECO:0000256" key="10">
    <source>
        <dbReference type="ARBA" id="ARBA00022741"/>
    </source>
</evidence>
<feature type="binding site" evidence="17">
    <location>
        <position position="608"/>
    </location>
    <ligand>
        <name>ATP</name>
        <dbReference type="ChEBI" id="CHEBI:30616"/>
    </ligand>
</feature>